<organism evidence="2 3">
    <name type="scientific">Halocaridina rubra</name>
    <name type="common">Hawaiian red shrimp</name>
    <dbReference type="NCBI Taxonomy" id="373956"/>
    <lineage>
        <taxon>Eukaryota</taxon>
        <taxon>Metazoa</taxon>
        <taxon>Ecdysozoa</taxon>
        <taxon>Arthropoda</taxon>
        <taxon>Crustacea</taxon>
        <taxon>Multicrustacea</taxon>
        <taxon>Malacostraca</taxon>
        <taxon>Eumalacostraca</taxon>
        <taxon>Eucarida</taxon>
        <taxon>Decapoda</taxon>
        <taxon>Pleocyemata</taxon>
        <taxon>Caridea</taxon>
        <taxon>Atyoidea</taxon>
        <taxon>Atyidae</taxon>
        <taxon>Halocaridina</taxon>
    </lineage>
</organism>
<proteinExistence type="predicted"/>
<dbReference type="AlphaFoldDB" id="A0AAN8X2B6"/>
<accession>A0AAN8X2B6</accession>
<evidence type="ECO:0000313" key="3">
    <source>
        <dbReference type="Proteomes" id="UP001381693"/>
    </source>
</evidence>
<protein>
    <submittedName>
        <fullName evidence="2">Uncharacterized protein</fullName>
    </submittedName>
</protein>
<sequence length="254" mass="28689">MRRGWQCVLTSLVLCWTFCATLATTHSDESKGFVAKRPASTYPYDSIWNYILVAMSNPTERQQSPQFLNRGVRRLGSEFLGKRSPEHTGHDKNDHLCQECSSENSQDFKKQSTYMNQYDYESEIDDEGSSSLPTKRGFRGYYPSGLNRDGLKNFFTMLMSKKMGSEFLGKRMGSEFLGKRALGSEFLGKRAMGSEFLGKRAMGSEFLGKRAMGSEFLGKRAMGSEFLGKRAMGSEFLGKRAMGSEFLGKRQYNP</sequence>
<reference evidence="2 3" key="1">
    <citation type="submission" date="2023-11" db="EMBL/GenBank/DDBJ databases">
        <title>Halocaridina rubra genome assembly.</title>
        <authorList>
            <person name="Smith C."/>
        </authorList>
    </citation>
    <scope>NUCLEOTIDE SEQUENCE [LARGE SCALE GENOMIC DNA]</scope>
    <source>
        <strain evidence="2">EP-1</strain>
        <tissue evidence="2">Whole</tissue>
    </source>
</reference>
<evidence type="ECO:0000256" key="1">
    <source>
        <dbReference type="SAM" id="SignalP"/>
    </source>
</evidence>
<evidence type="ECO:0000313" key="2">
    <source>
        <dbReference type="EMBL" id="KAK7075227.1"/>
    </source>
</evidence>
<dbReference type="Proteomes" id="UP001381693">
    <property type="component" value="Unassembled WGS sequence"/>
</dbReference>
<name>A0AAN8X2B6_HALRR</name>
<gene>
    <name evidence="2" type="ORF">SK128_013114</name>
</gene>
<keyword evidence="1" id="KW-0732">Signal</keyword>
<comment type="caution">
    <text evidence="2">The sequence shown here is derived from an EMBL/GenBank/DDBJ whole genome shotgun (WGS) entry which is preliminary data.</text>
</comment>
<keyword evidence="3" id="KW-1185">Reference proteome</keyword>
<feature type="signal peptide" evidence="1">
    <location>
        <begin position="1"/>
        <end position="23"/>
    </location>
</feature>
<feature type="chain" id="PRO_5042909215" evidence="1">
    <location>
        <begin position="24"/>
        <end position="254"/>
    </location>
</feature>
<dbReference type="EMBL" id="JAXCGZ010011342">
    <property type="protein sequence ID" value="KAK7075227.1"/>
    <property type="molecule type" value="Genomic_DNA"/>
</dbReference>